<dbReference type="AlphaFoldDB" id="A0A644ZJB6"/>
<dbReference type="EMBL" id="VSSQ01008997">
    <property type="protein sequence ID" value="MPM40428.1"/>
    <property type="molecule type" value="Genomic_DNA"/>
</dbReference>
<evidence type="ECO:0000313" key="1">
    <source>
        <dbReference type="EMBL" id="MPM40428.1"/>
    </source>
</evidence>
<organism evidence="1">
    <name type="scientific">bioreactor metagenome</name>
    <dbReference type="NCBI Taxonomy" id="1076179"/>
    <lineage>
        <taxon>unclassified sequences</taxon>
        <taxon>metagenomes</taxon>
        <taxon>ecological metagenomes</taxon>
    </lineage>
</organism>
<proteinExistence type="predicted"/>
<protein>
    <submittedName>
        <fullName evidence="1">Uncharacterized protein</fullName>
    </submittedName>
</protein>
<comment type="caution">
    <text evidence="1">The sequence shown here is derived from an EMBL/GenBank/DDBJ whole genome shotgun (WGS) entry which is preliminary data.</text>
</comment>
<reference evidence="1" key="1">
    <citation type="submission" date="2019-08" db="EMBL/GenBank/DDBJ databases">
        <authorList>
            <person name="Kucharzyk K."/>
            <person name="Murdoch R.W."/>
            <person name="Higgins S."/>
            <person name="Loffler F."/>
        </authorList>
    </citation>
    <scope>NUCLEOTIDE SEQUENCE</scope>
</reference>
<accession>A0A644ZJB6</accession>
<sequence>MLAAKRHNYRSGSDTAVKPLNQTLLAAHIDVLKISQPVFIQITVDRSRFRFITGKEIIIRFWCRHIDFGFLFYAIGIKKLAA</sequence>
<gene>
    <name evidence="1" type="ORF">SDC9_87069</name>
</gene>
<name>A0A644ZJB6_9ZZZZ</name>